<comment type="similarity">
    <text evidence="2">Belongs to the MscS (TC 1.A.23) family.</text>
</comment>
<feature type="transmembrane region" description="Helical" evidence="9">
    <location>
        <begin position="1169"/>
        <end position="1196"/>
    </location>
</feature>
<accession>A0ABY6BH06</accession>
<name>A0ABY6BH06_9GAMM</name>
<dbReference type="Proteomes" id="UP001064632">
    <property type="component" value="Chromosome"/>
</dbReference>
<dbReference type="Pfam" id="PF12795">
    <property type="entry name" value="MscS_porin"/>
    <property type="match status" value="1"/>
</dbReference>
<protein>
    <submittedName>
        <fullName evidence="12">Mechanosensitive ion channel</fullName>
    </submittedName>
</protein>
<dbReference type="Gene3D" id="3.40.190.10">
    <property type="entry name" value="Periplasmic binding protein-like II"/>
    <property type="match status" value="2"/>
</dbReference>
<feature type="transmembrane region" description="Helical" evidence="9">
    <location>
        <begin position="1047"/>
        <end position="1065"/>
    </location>
</feature>
<evidence type="ECO:0000259" key="11">
    <source>
        <dbReference type="SMART" id="SM00062"/>
    </source>
</evidence>
<evidence type="ECO:0000256" key="2">
    <source>
        <dbReference type="ARBA" id="ARBA00008017"/>
    </source>
</evidence>
<dbReference type="PANTHER" id="PTHR30347">
    <property type="entry name" value="POTASSIUM CHANNEL RELATED"/>
    <property type="match status" value="1"/>
</dbReference>
<dbReference type="InterPro" id="IPR010920">
    <property type="entry name" value="LSM_dom_sf"/>
</dbReference>
<feature type="transmembrane region" description="Helical" evidence="9">
    <location>
        <begin position="1145"/>
        <end position="1163"/>
    </location>
</feature>
<keyword evidence="10" id="KW-0732">Signal</keyword>
<dbReference type="Pfam" id="PF12794">
    <property type="entry name" value="MscS_TM"/>
    <property type="match status" value="1"/>
</dbReference>
<evidence type="ECO:0000256" key="4">
    <source>
        <dbReference type="ARBA" id="ARBA00022692"/>
    </source>
</evidence>
<dbReference type="CDD" id="cd01007">
    <property type="entry name" value="PBP2_BvgS_HisK_like"/>
    <property type="match status" value="1"/>
</dbReference>
<feature type="transmembrane region" description="Helical" evidence="9">
    <location>
        <begin position="904"/>
        <end position="921"/>
    </location>
</feature>
<feature type="transmembrane region" description="Helical" evidence="9">
    <location>
        <begin position="743"/>
        <end position="762"/>
    </location>
</feature>
<evidence type="ECO:0000256" key="3">
    <source>
        <dbReference type="ARBA" id="ARBA00022475"/>
    </source>
</evidence>
<dbReference type="SMART" id="SM00062">
    <property type="entry name" value="PBPb"/>
    <property type="match status" value="1"/>
</dbReference>
<feature type="transmembrane region" description="Helical" evidence="9">
    <location>
        <begin position="829"/>
        <end position="847"/>
    </location>
</feature>
<dbReference type="EMBL" id="CP104694">
    <property type="protein sequence ID" value="UXI67886.1"/>
    <property type="molecule type" value="Genomic_DNA"/>
</dbReference>
<dbReference type="SUPFAM" id="SSF53850">
    <property type="entry name" value="Periplasmic binding protein-like II"/>
    <property type="match status" value="1"/>
</dbReference>
<feature type="coiled-coil region" evidence="7">
    <location>
        <begin position="592"/>
        <end position="619"/>
    </location>
</feature>
<feature type="signal peptide" evidence="10">
    <location>
        <begin position="1"/>
        <end position="21"/>
    </location>
</feature>
<proteinExistence type="inferred from homology"/>
<evidence type="ECO:0000256" key="9">
    <source>
        <dbReference type="SAM" id="Phobius"/>
    </source>
</evidence>
<feature type="coiled-coil region" evidence="7">
    <location>
        <begin position="665"/>
        <end position="696"/>
    </location>
</feature>
<feature type="transmembrane region" description="Helical" evidence="9">
    <location>
        <begin position="1091"/>
        <end position="1113"/>
    </location>
</feature>
<feature type="coiled-coil region" evidence="7">
    <location>
        <begin position="442"/>
        <end position="490"/>
    </location>
</feature>
<keyword evidence="7" id="KW-0175">Coiled coil</keyword>
<dbReference type="SUPFAM" id="SSF82689">
    <property type="entry name" value="Mechanosensitive channel protein MscS (YggB), C-terminal domain"/>
    <property type="match status" value="1"/>
</dbReference>
<dbReference type="InterPro" id="IPR006685">
    <property type="entry name" value="MscS_channel_2nd"/>
</dbReference>
<evidence type="ECO:0000256" key="6">
    <source>
        <dbReference type="ARBA" id="ARBA00023136"/>
    </source>
</evidence>
<dbReference type="InterPro" id="IPR011014">
    <property type="entry name" value="MscS_channel_TM-2"/>
</dbReference>
<feature type="transmembrane region" description="Helical" evidence="9">
    <location>
        <begin position="787"/>
        <end position="809"/>
    </location>
</feature>
<dbReference type="Pfam" id="PF21082">
    <property type="entry name" value="MS_channel_3rd"/>
    <property type="match status" value="1"/>
</dbReference>
<keyword evidence="5 9" id="KW-1133">Transmembrane helix</keyword>
<keyword evidence="13" id="KW-1185">Reference proteome</keyword>
<dbReference type="PANTHER" id="PTHR30347:SF1">
    <property type="entry name" value="MECHANOSENSITIVE CHANNEL MSCK"/>
    <property type="match status" value="1"/>
</dbReference>
<keyword evidence="3" id="KW-1003">Cell membrane</keyword>
<reference evidence="12" key="1">
    <citation type="submission" date="2022-09" db="EMBL/GenBank/DDBJ databases">
        <title>Tahibacter sp. nov., isolated from a fresh water.</title>
        <authorList>
            <person name="Baek J.H."/>
            <person name="Lee J.K."/>
            <person name="Kim J.M."/>
            <person name="Jeon C.O."/>
        </authorList>
    </citation>
    <scope>NUCLEOTIDE SEQUENCE</scope>
    <source>
        <strain evidence="12">W38</strain>
    </source>
</reference>
<evidence type="ECO:0000313" key="12">
    <source>
        <dbReference type="EMBL" id="UXI67886.1"/>
    </source>
</evidence>
<dbReference type="RefSeq" id="WP_261694855.1">
    <property type="nucleotide sequence ID" value="NZ_CP104694.1"/>
</dbReference>
<dbReference type="InterPro" id="IPR025692">
    <property type="entry name" value="MscS_IM_dom1"/>
</dbReference>
<evidence type="ECO:0000256" key="10">
    <source>
        <dbReference type="SAM" id="SignalP"/>
    </source>
</evidence>
<feature type="transmembrane region" description="Helical" evidence="9">
    <location>
        <begin position="874"/>
        <end position="892"/>
    </location>
</feature>
<comment type="subcellular location">
    <subcellularLocation>
        <location evidence="1">Cell membrane</location>
        <topology evidence="1">Multi-pass membrane protein</topology>
    </subcellularLocation>
</comment>
<organism evidence="12 13">
    <name type="scientific">Tahibacter amnicola</name>
    <dbReference type="NCBI Taxonomy" id="2976241"/>
    <lineage>
        <taxon>Bacteria</taxon>
        <taxon>Pseudomonadati</taxon>
        <taxon>Pseudomonadota</taxon>
        <taxon>Gammaproteobacteria</taxon>
        <taxon>Lysobacterales</taxon>
        <taxon>Rhodanobacteraceae</taxon>
        <taxon>Tahibacter</taxon>
    </lineage>
</organism>
<dbReference type="PROSITE" id="PS01246">
    <property type="entry name" value="UPF0003"/>
    <property type="match status" value="1"/>
</dbReference>
<dbReference type="InterPro" id="IPR024393">
    <property type="entry name" value="MscS_porin"/>
</dbReference>
<feature type="chain" id="PRO_5047390715" evidence="10">
    <location>
        <begin position="22"/>
        <end position="1373"/>
    </location>
</feature>
<dbReference type="InterPro" id="IPR023408">
    <property type="entry name" value="MscS_beta-dom_sf"/>
</dbReference>
<keyword evidence="6 9" id="KW-0472">Membrane</keyword>
<dbReference type="InterPro" id="IPR049278">
    <property type="entry name" value="MS_channel_C"/>
</dbReference>
<evidence type="ECO:0000256" key="1">
    <source>
        <dbReference type="ARBA" id="ARBA00004651"/>
    </source>
</evidence>
<sequence>MFQWLQSVVLAGFFAGGSVSAAEPADSLVQWRQRHAEIRVAPDPDFAPIDATDANGQHHGLAADYLRLISERSGLKFRIVPVRSWPEALSALRERRVDMLSSAFVTATREEFALFSVPYLRLPCAAFSRKGRDIRLEQLNELAVGLAQEHVCQENLARQAPQAKVTFYPSTSKALTALHQGKIDVLVGDLVTAQAAANRAGIRGDLVVVGQIGEDDPLAFAVRRDWPELKQILDQALGQVSVEDETRLRQRWLKDLLPGVQTAAPAPAAEPQASSLAGQIRAAKQALGEATAANADAHRAAVGELDAALADDAQADAANAEWQALRTAAASAAADLAALEQGLARDNTANLLAWRASLPERASVEQLESLLATEQAQLADARSAVTALQGSVTRQLERPAQIRDEMKSAQDLAEKSRSAPEAAKDAPALGVEPARLRRLAAARLAQARIAKLEEELRSYDLRVRLESARLRERQREAADRQSKVEALQNLILDRTSAIAATLNERLQREAAALADAHPVLREPARLNAAYGDELAQDISRLAEIRTQKDEYARLRRDTVQALENTRERVKFGGVSEAVGLILLAERRKLQPVAVLRRKLSALQTELAQTRIRLVDLREAQRALEDPTARVAEELRRVPQDGEADPTLRQALYQLFATRAEVLPQLTLAQTRLADAQTEAEQELRDLTQSTADLRDMLDARLLWTPSHSPVNARWPLEIVNGAIDTLHPGRWWDAAKLTARLLWTRPLSTLLGVAVLTALWLARRRVPAALEAIAQPMRRIRTDRYRLTGRALLLTLLASLPLPAAVWMLSRLLQRAAEAGYPFSDALGLALGELVAPLATLSFLRWLTADRGLAAAHFRWAQGRRHALDTLRRWLTAVFAPVHFFLSLYFYYGEQLANAGLARLVFAGSSLLLAWLIWRSFTDTGLWAQRGSQNTPRRLQQILRVLLTGFALSCAVLALAGYFLTAVTLARHLVGSGIVVLAIGVLQGMAMRWLSLGERRLALKRMEEKRGSEEATRDDGELETRAEFAAEAEQITLASINQQTRRLLRALTTVVLAGALLWVWSEVTPALAFLGNVNAWETTYAVDGKSITITVTLRSLLFAAVAFMLTWVATRNIPGLLEIGVLRRLDLDAPTRYAVTAVSRYALAIVGALFGLSLLGLRWGQLQWLAAGLTVGLGFGLQEIFANFVSGLIVLFERPIRVGDVITIRGVEGTVMRIRTRATTIVDWDNKEVVIPNKTFITDQLINWTLSDSVTRVVLKVGVAYNSDPDLVRTLLLEMARNHPKVLKDPPPSCWFTALGSSTLEFELRIFVAHLFERSATRNDLYTAILREFAARGIEMSYPAMDVWVREANPLAPPGRRPDAAAASPAQPR</sequence>
<gene>
    <name evidence="12" type="ORF">N4264_24665</name>
</gene>
<keyword evidence="4 9" id="KW-0812">Transmembrane</keyword>
<feature type="compositionally biased region" description="Basic and acidic residues" evidence="8">
    <location>
        <begin position="396"/>
        <end position="424"/>
    </location>
</feature>
<dbReference type="InterPro" id="IPR052702">
    <property type="entry name" value="MscS-like_channel"/>
</dbReference>
<feature type="transmembrane region" description="Helical" evidence="9">
    <location>
        <begin position="942"/>
        <end position="967"/>
    </location>
</feature>
<evidence type="ECO:0000256" key="8">
    <source>
        <dbReference type="SAM" id="MobiDB-lite"/>
    </source>
</evidence>
<dbReference type="SUPFAM" id="SSF82861">
    <property type="entry name" value="Mechanosensitive channel protein MscS (YggB), transmembrane region"/>
    <property type="match status" value="1"/>
</dbReference>
<dbReference type="InterPro" id="IPR011066">
    <property type="entry name" value="MscS_channel_C_sf"/>
</dbReference>
<dbReference type="Gene3D" id="3.30.70.100">
    <property type="match status" value="1"/>
</dbReference>
<dbReference type="Gene3D" id="2.30.30.60">
    <property type="match status" value="1"/>
</dbReference>
<dbReference type="Pfam" id="PF00497">
    <property type="entry name" value="SBP_bac_3"/>
    <property type="match status" value="1"/>
</dbReference>
<evidence type="ECO:0000313" key="13">
    <source>
        <dbReference type="Proteomes" id="UP001064632"/>
    </source>
</evidence>
<dbReference type="InterPro" id="IPR001638">
    <property type="entry name" value="Solute-binding_3/MltF_N"/>
</dbReference>
<evidence type="ECO:0000256" key="7">
    <source>
        <dbReference type="SAM" id="Coils"/>
    </source>
</evidence>
<feature type="transmembrane region" description="Helical" evidence="9">
    <location>
        <begin position="973"/>
        <end position="995"/>
    </location>
</feature>
<dbReference type="Pfam" id="PF00924">
    <property type="entry name" value="MS_channel_2nd"/>
    <property type="match status" value="1"/>
</dbReference>
<dbReference type="SUPFAM" id="SSF50182">
    <property type="entry name" value="Sm-like ribonucleoproteins"/>
    <property type="match status" value="1"/>
</dbReference>
<feature type="region of interest" description="Disordered" evidence="8">
    <location>
        <begin position="396"/>
        <end position="428"/>
    </location>
</feature>
<dbReference type="Gene3D" id="1.10.287.1260">
    <property type="match status" value="1"/>
</dbReference>
<feature type="domain" description="Solute-binding protein family 3/N-terminal" evidence="11">
    <location>
        <begin position="37"/>
        <end position="256"/>
    </location>
</feature>
<evidence type="ECO:0000256" key="5">
    <source>
        <dbReference type="ARBA" id="ARBA00022989"/>
    </source>
</evidence>
<dbReference type="InterPro" id="IPR006686">
    <property type="entry name" value="MscS_channel_CS"/>
</dbReference>